<feature type="compositionally biased region" description="Basic and acidic residues" evidence="9">
    <location>
        <begin position="15"/>
        <end position="26"/>
    </location>
</feature>
<feature type="transmembrane region" description="Helical" evidence="8">
    <location>
        <begin position="318"/>
        <end position="339"/>
    </location>
</feature>
<gene>
    <name evidence="10" type="ORF">FA15DRAFT_667723</name>
</gene>
<dbReference type="GO" id="GO:0005886">
    <property type="term" value="C:plasma membrane"/>
    <property type="evidence" value="ECO:0007669"/>
    <property type="project" value="TreeGrafter"/>
</dbReference>
<evidence type="ECO:0000256" key="1">
    <source>
        <dbReference type="ARBA" id="ARBA00004141"/>
    </source>
</evidence>
<dbReference type="EMBL" id="ML210177">
    <property type="protein sequence ID" value="TFK26229.1"/>
    <property type="molecule type" value="Genomic_DNA"/>
</dbReference>
<keyword evidence="5 8" id="KW-1133">Transmembrane helix</keyword>
<feature type="region of interest" description="Disordered" evidence="9">
    <location>
        <begin position="166"/>
        <end position="201"/>
    </location>
</feature>
<evidence type="ECO:0000256" key="8">
    <source>
        <dbReference type="RuleBase" id="RU362088"/>
    </source>
</evidence>
<dbReference type="PANTHER" id="PTHR11040:SF32">
    <property type="entry name" value="ZINC-REGULATED TRANSPORTER 1"/>
    <property type="match status" value="1"/>
</dbReference>
<keyword evidence="3 8" id="KW-0813">Transport</keyword>
<feature type="transmembrane region" description="Helical" evidence="8">
    <location>
        <begin position="351"/>
        <end position="371"/>
    </location>
</feature>
<evidence type="ECO:0000256" key="2">
    <source>
        <dbReference type="ARBA" id="ARBA00006939"/>
    </source>
</evidence>
<dbReference type="STRING" id="230819.A0A5C3L004"/>
<feature type="transmembrane region" description="Helical" evidence="8">
    <location>
        <begin position="278"/>
        <end position="298"/>
    </location>
</feature>
<feature type="transmembrane region" description="Helical" evidence="8">
    <location>
        <begin position="128"/>
        <end position="148"/>
    </location>
</feature>
<accession>A0A5C3L004</accession>
<feature type="transmembrane region" description="Helical" evidence="8">
    <location>
        <begin position="215"/>
        <end position="238"/>
    </location>
</feature>
<dbReference type="Proteomes" id="UP000307440">
    <property type="component" value="Unassembled WGS sequence"/>
</dbReference>
<organism evidence="10 11">
    <name type="scientific">Coprinopsis marcescibilis</name>
    <name type="common">Agaric fungus</name>
    <name type="synonym">Psathyrella marcescibilis</name>
    <dbReference type="NCBI Taxonomy" id="230819"/>
    <lineage>
        <taxon>Eukaryota</taxon>
        <taxon>Fungi</taxon>
        <taxon>Dikarya</taxon>
        <taxon>Basidiomycota</taxon>
        <taxon>Agaricomycotina</taxon>
        <taxon>Agaricomycetes</taxon>
        <taxon>Agaricomycetidae</taxon>
        <taxon>Agaricales</taxon>
        <taxon>Agaricineae</taxon>
        <taxon>Psathyrellaceae</taxon>
        <taxon>Coprinopsis</taxon>
    </lineage>
</organism>
<sequence length="372" mass="39868">MDYIMHFARQVLEEEGHEDHDHDHDAPSTGGGHSHGSGSCEFEAEEHDYMSLRIAAVFVLLVGSTLGALFPVIARRASFIHIPKAVFDFAKYFGSGIIISTAFIHLLGHALHSLESPCLSEDWGLYPYALAICMASIFCLFIVELIAFRWGTAKLASLGKTHDAHGHGIGAHSSHGPEGGLVQPPKDMEKGDKSDDGSSAQSVPFRMNENTLGQIIGIAILEFGVVLHSILIGLTLAVDHDFKVLFVVVLFHQTFEGIGIGSRLAYMDLPPKYKWVPYAGAILYGVTTPLGIAAGLGARTTYNAHSATASIVAGVLDSISAGILLYTGLVELLAHDFLFSKEMMNASNKKLSLAIGAMLLGAGLMSLLGRWA</sequence>
<evidence type="ECO:0000256" key="9">
    <source>
        <dbReference type="SAM" id="MobiDB-lite"/>
    </source>
</evidence>
<evidence type="ECO:0000313" key="10">
    <source>
        <dbReference type="EMBL" id="TFK26229.1"/>
    </source>
</evidence>
<evidence type="ECO:0000256" key="5">
    <source>
        <dbReference type="ARBA" id="ARBA00022989"/>
    </source>
</evidence>
<dbReference type="PANTHER" id="PTHR11040">
    <property type="entry name" value="ZINC/IRON TRANSPORTER"/>
    <property type="match status" value="1"/>
</dbReference>
<keyword evidence="4 8" id="KW-0812">Transmembrane</keyword>
<evidence type="ECO:0000256" key="3">
    <source>
        <dbReference type="ARBA" id="ARBA00022448"/>
    </source>
</evidence>
<dbReference type="AlphaFoldDB" id="A0A5C3L004"/>
<evidence type="ECO:0000256" key="7">
    <source>
        <dbReference type="ARBA" id="ARBA00023136"/>
    </source>
</evidence>
<feature type="transmembrane region" description="Helical" evidence="8">
    <location>
        <begin position="244"/>
        <end position="266"/>
    </location>
</feature>
<evidence type="ECO:0000256" key="6">
    <source>
        <dbReference type="ARBA" id="ARBA00023065"/>
    </source>
</evidence>
<feature type="transmembrane region" description="Helical" evidence="8">
    <location>
        <begin position="54"/>
        <end position="74"/>
    </location>
</feature>
<proteinExistence type="inferred from homology"/>
<dbReference type="Pfam" id="PF02535">
    <property type="entry name" value="Zip"/>
    <property type="match status" value="1"/>
</dbReference>
<comment type="subcellular location">
    <subcellularLocation>
        <location evidence="1 8">Membrane</location>
        <topology evidence="1 8">Multi-pass membrane protein</topology>
    </subcellularLocation>
</comment>
<keyword evidence="11" id="KW-1185">Reference proteome</keyword>
<dbReference type="GO" id="GO:0005385">
    <property type="term" value="F:zinc ion transmembrane transporter activity"/>
    <property type="evidence" value="ECO:0007669"/>
    <property type="project" value="InterPro"/>
</dbReference>
<keyword evidence="7 8" id="KW-0472">Membrane</keyword>
<keyword evidence="6 8" id="KW-0406">Ion transport</keyword>
<feature type="transmembrane region" description="Helical" evidence="8">
    <location>
        <begin position="86"/>
        <end position="108"/>
    </location>
</feature>
<protein>
    <submittedName>
        <fullName evidence="10">ZIP zinc/iron transport family</fullName>
    </submittedName>
</protein>
<dbReference type="OrthoDB" id="448280at2759"/>
<reference evidence="10 11" key="1">
    <citation type="journal article" date="2019" name="Nat. Ecol. Evol.">
        <title>Megaphylogeny resolves global patterns of mushroom evolution.</title>
        <authorList>
            <person name="Varga T."/>
            <person name="Krizsan K."/>
            <person name="Foldi C."/>
            <person name="Dima B."/>
            <person name="Sanchez-Garcia M."/>
            <person name="Sanchez-Ramirez S."/>
            <person name="Szollosi G.J."/>
            <person name="Szarkandi J.G."/>
            <person name="Papp V."/>
            <person name="Albert L."/>
            <person name="Andreopoulos W."/>
            <person name="Angelini C."/>
            <person name="Antonin V."/>
            <person name="Barry K.W."/>
            <person name="Bougher N.L."/>
            <person name="Buchanan P."/>
            <person name="Buyck B."/>
            <person name="Bense V."/>
            <person name="Catcheside P."/>
            <person name="Chovatia M."/>
            <person name="Cooper J."/>
            <person name="Damon W."/>
            <person name="Desjardin D."/>
            <person name="Finy P."/>
            <person name="Geml J."/>
            <person name="Haridas S."/>
            <person name="Hughes K."/>
            <person name="Justo A."/>
            <person name="Karasinski D."/>
            <person name="Kautmanova I."/>
            <person name="Kiss B."/>
            <person name="Kocsube S."/>
            <person name="Kotiranta H."/>
            <person name="LaButti K.M."/>
            <person name="Lechner B.E."/>
            <person name="Liimatainen K."/>
            <person name="Lipzen A."/>
            <person name="Lukacs Z."/>
            <person name="Mihaltcheva S."/>
            <person name="Morgado L.N."/>
            <person name="Niskanen T."/>
            <person name="Noordeloos M.E."/>
            <person name="Ohm R.A."/>
            <person name="Ortiz-Santana B."/>
            <person name="Ovrebo C."/>
            <person name="Racz N."/>
            <person name="Riley R."/>
            <person name="Savchenko A."/>
            <person name="Shiryaev A."/>
            <person name="Soop K."/>
            <person name="Spirin V."/>
            <person name="Szebenyi C."/>
            <person name="Tomsovsky M."/>
            <person name="Tulloss R.E."/>
            <person name="Uehling J."/>
            <person name="Grigoriev I.V."/>
            <person name="Vagvolgyi C."/>
            <person name="Papp T."/>
            <person name="Martin F.M."/>
            <person name="Miettinen O."/>
            <person name="Hibbett D.S."/>
            <person name="Nagy L.G."/>
        </authorList>
    </citation>
    <scope>NUCLEOTIDE SEQUENCE [LARGE SCALE GENOMIC DNA]</scope>
    <source>
        <strain evidence="10 11">CBS 121175</strain>
    </source>
</reference>
<dbReference type="InterPro" id="IPR004698">
    <property type="entry name" value="Zn/Fe_permease_fun/pln"/>
</dbReference>
<evidence type="ECO:0000313" key="11">
    <source>
        <dbReference type="Proteomes" id="UP000307440"/>
    </source>
</evidence>
<evidence type="ECO:0000256" key="4">
    <source>
        <dbReference type="ARBA" id="ARBA00022692"/>
    </source>
</evidence>
<feature type="compositionally biased region" description="Basic and acidic residues" evidence="9">
    <location>
        <begin position="186"/>
        <end position="196"/>
    </location>
</feature>
<feature type="region of interest" description="Disordered" evidence="9">
    <location>
        <begin position="15"/>
        <end position="39"/>
    </location>
</feature>
<dbReference type="NCBIfam" id="TIGR00820">
    <property type="entry name" value="zip"/>
    <property type="match status" value="1"/>
</dbReference>
<dbReference type="InterPro" id="IPR003689">
    <property type="entry name" value="ZIP"/>
</dbReference>
<comment type="similarity">
    <text evidence="2 8">Belongs to the ZIP transporter (TC 2.A.5) family.</text>
</comment>
<name>A0A5C3L004_COPMA</name>